<accession>A0AA40AX40</accession>
<dbReference type="RefSeq" id="XP_060299480.1">
    <property type="nucleotide sequence ID" value="XM_060434061.1"/>
</dbReference>
<keyword evidence="2" id="KW-1185">Reference proteome</keyword>
<protein>
    <submittedName>
        <fullName evidence="1">Uncharacterized protein</fullName>
    </submittedName>
</protein>
<name>A0AA40AX40_9PEZI</name>
<dbReference type="GeneID" id="85317331"/>
<sequence length="194" mass="21477">MAGCSSRTLYCHGFNFGSPLRFNFHHARAATNKHHFGADAGLPVDVFRVDNAAIRLRLWSYLTFRHGSLFKAHPLSFPTWTQSWSAKVVDDSQLLLRSVSTLAKWMSGWGCGTGLASSAWGCGTGLASSAWSVMGCRKDSGRETGLRLVCSGRGFQKAEVWGLRGRAKHIRIACMRRPRYGRHLGSHLAQLRRG</sequence>
<evidence type="ECO:0000313" key="1">
    <source>
        <dbReference type="EMBL" id="KAK0723556.1"/>
    </source>
</evidence>
<comment type="caution">
    <text evidence="1">The sequence shown here is derived from an EMBL/GenBank/DDBJ whole genome shotgun (WGS) entry which is preliminary data.</text>
</comment>
<dbReference type="Proteomes" id="UP001172101">
    <property type="component" value="Unassembled WGS sequence"/>
</dbReference>
<gene>
    <name evidence="1" type="ORF">B0T26DRAFT_263185</name>
</gene>
<proteinExistence type="predicted"/>
<organism evidence="1 2">
    <name type="scientific">Lasiosphaeria miniovina</name>
    <dbReference type="NCBI Taxonomy" id="1954250"/>
    <lineage>
        <taxon>Eukaryota</taxon>
        <taxon>Fungi</taxon>
        <taxon>Dikarya</taxon>
        <taxon>Ascomycota</taxon>
        <taxon>Pezizomycotina</taxon>
        <taxon>Sordariomycetes</taxon>
        <taxon>Sordariomycetidae</taxon>
        <taxon>Sordariales</taxon>
        <taxon>Lasiosphaeriaceae</taxon>
        <taxon>Lasiosphaeria</taxon>
    </lineage>
</organism>
<evidence type="ECO:0000313" key="2">
    <source>
        <dbReference type="Proteomes" id="UP001172101"/>
    </source>
</evidence>
<dbReference type="AlphaFoldDB" id="A0AA40AX40"/>
<dbReference type="EMBL" id="JAUIRO010000003">
    <property type="protein sequence ID" value="KAK0723556.1"/>
    <property type="molecule type" value="Genomic_DNA"/>
</dbReference>
<reference evidence="1" key="1">
    <citation type="submission" date="2023-06" db="EMBL/GenBank/DDBJ databases">
        <title>Genome-scale phylogeny and comparative genomics of the fungal order Sordariales.</title>
        <authorList>
            <consortium name="Lawrence Berkeley National Laboratory"/>
            <person name="Hensen N."/>
            <person name="Bonometti L."/>
            <person name="Westerberg I."/>
            <person name="Brannstrom I.O."/>
            <person name="Guillou S."/>
            <person name="Cros-Aarteil S."/>
            <person name="Calhoun S."/>
            <person name="Haridas S."/>
            <person name="Kuo A."/>
            <person name="Mondo S."/>
            <person name="Pangilinan J."/>
            <person name="Riley R."/>
            <person name="LaButti K."/>
            <person name="Andreopoulos B."/>
            <person name="Lipzen A."/>
            <person name="Chen C."/>
            <person name="Yanf M."/>
            <person name="Daum C."/>
            <person name="Ng V."/>
            <person name="Clum A."/>
            <person name="Steindorff A."/>
            <person name="Ohm R."/>
            <person name="Martin F."/>
            <person name="Silar P."/>
            <person name="Natvig D."/>
            <person name="Lalanne C."/>
            <person name="Gautier V."/>
            <person name="Ament-velasquez S.L."/>
            <person name="Kruys A."/>
            <person name="Hutchinson M.I."/>
            <person name="Powell A.J."/>
            <person name="Barry K."/>
            <person name="Miller A.N."/>
            <person name="Grigoriev I.V."/>
            <person name="Debuchy R."/>
            <person name="Gladieux P."/>
            <person name="Thoren M.H."/>
            <person name="Johannesson H."/>
        </authorList>
    </citation>
    <scope>NUCLEOTIDE SEQUENCE</scope>
    <source>
        <strain evidence="1">SMH2392-1A</strain>
    </source>
</reference>